<proteinExistence type="predicted"/>
<protein>
    <submittedName>
        <fullName evidence="2">Phlebovirus glycoprotein G2 fusion domain-containing protein</fullName>
    </submittedName>
</protein>
<reference evidence="2" key="1">
    <citation type="submission" date="2022-11" db="UniProtKB">
        <authorList>
            <consortium name="WormBaseParasite"/>
        </authorList>
    </citation>
    <scope>IDENTIFICATION</scope>
</reference>
<sequence>MTLNESPCARGILPHTLIEALHSEPSNMRTPTIRLSSGKRVHEAVNLFPLEIPAKTDAVTAMAATVISTIHRSYETFTNSGNSELYSITVQPSYGDKNKRLRMKIEMSGSYQLFPNHSEDVQLNFPPIQCSATANYELDEGYVLSGDDMNFDCSLANVTACNASIGKCMADGRIDKKILVEQCACYRVGTCLAPVTEKRIIVGKLQASFVPLDALSESRTQAERCQFQSFAPMQNGILITFDGWKAQDFKLHLNKYVKTQCQTRNNFLILIRCISRSDPSMAAKLFLYRGDVSAVREGDEPIVFLHNGIIERSSEETHGGETKNEVAFWSAILQDISIQQAQAQIDLLKSRSARWGLRAKPSTFFDSRKVL</sequence>
<dbReference type="AlphaFoldDB" id="A0A914RUR9"/>
<evidence type="ECO:0000313" key="2">
    <source>
        <dbReference type="WBParaSite" id="PEQ_0000859401-mRNA-1"/>
    </source>
</evidence>
<evidence type="ECO:0000313" key="1">
    <source>
        <dbReference type="Proteomes" id="UP000887564"/>
    </source>
</evidence>
<dbReference type="WBParaSite" id="PEQ_0000859401-mRNA-1">
    <property type="protein sequence ID" value="PEQ_0000859401-mRNA-1"/>
    <property type="gene ID" value="PEQ_0000859401"/>
</dbReference>
<accession>A0A914RUR9</accession>
<keyword evidence="1" id="KW-1185">Reference proteome</keyword>
<organism evidence="1 2">
    <name type="scientific">Parascaris equorum</name>
    <name type="common">Equine roundworm</name>
    <dbReference type="NCBI Taxonomy" id="6256"/>
    <lineage>
        <taxon>Eukaryota</taxon>
        <taxon>Metazoa</taxon>
        <taxon>Ecdysozoa</taxon>
        <taxon>Nematoda</taxon>
        <taxon>Chromadorea</taxon>
        <taxon>Rhabditida</taxon>
        <taxon>Spirurina</taxon>
        <taxon>Ascaridomorpha</taxon>
        <taxon>Ascaridoidea</taxon>
        <taxon>Ascarididae</taxon>
        <taxon>Parascaris</taxon>
    </lineage>
</organism>
<dbReference type="Proteomes" id="UP000887564">
    <property type="component" value="Unplaced"/>
</dbReference>
<name>A0A914RUR9_PAREQ</name>